<proteinExistence type="predicted"/>
<protein>
    <submittedName>
        <fullName evidence="2">ATP-binding protein</fullName>
    </submittedName>
</protein>
<dbReference type="Gene3D" id="3.40.50.300">
    <property type="entry name" value="P-loop containing nucleotide triphosphate hydrolases"/>
    <property type="match status" value="1"/>
</dbReference>
<dbReference type="InterPro" id="IPR027417">
    <property type="entry name" value="P-loop_NTPase"/>
</dbReference>
<keyword evidence="2" id="KW-0067">ATP-binding</keyword>
<comment type="caution">
    <text evidence="2">The sequence shown here is derived from an EMBL/GenBank/DDBJ whole genome shotgun (WGS) entry which is preliminary data.</text>
</comment>
<evidence type="ECO:0000259" key="1">
    <source>
        <dbReference type="Pfam" id="PF05729"/>
    </source>
</evidence>
<accession>A0A4R1BVB8</accession>
<name>A0A4R1BVB8_9ACTN</name>
<dbReference type="AlphaFoldDB" id="A0A4R1BVB8"/>
<dbReference type="Pfam" id="PF05729">
    <property type="entry name" value="NACHT"/>
    <property type="match status" value="1"/>
</dbReference>
<dbReference type="GO" id="GO:0005524">
    <property type="term" value="F:ATP binding"/>
    <property type="evidence" value="ECO:0007669"/>
    <property type="project" value="UniProtKB-KW"/>
</dbReference>
<dbReference type="OrthoDB" id="5379188at2"/>
<dbReference type="Proteomes" id="UP000295453">
    <property type="component" value="Unassembled WGS sequence"/>
</dbReference>
<evidence type="ECO:0000313" key="3">
    <source>
        <dbReference type="Proteomes" id="UP000295453"/>
    </source>
</evidence>
<dbReference type="InterPro" id="IPR007111">
    <property type="entry name" value="NACHT_NTPase"/>
</dbReference>
<evidence type="ECO:0000313" key="2">
    <source>
        <dbReference type="EMBL" id="TCJ21658.1"/>
    </source>
</evidence>
<feature type="domain" description="NACHT" evidence="1">
    <location>
        <begin position="340"/>
        <end position="454"/>
    </location>
</feature>
<organism evidence="2 3">
    <name type="scientific">Nocardioides jejuensis</name>
    <dbReference type="NCBI Taxonomy" id="2502782"/>
    <lineage>
        <taxon>Bacteria</taxon>
        <taxon>Bacillati</taxon>
        <taxon>Actinomycetota</taxon>
        <taxon>Actinomycetes</taxon>
        <taxon>Propionibacteriales</taxon>
        <taxon>Nocardioidaceae</taxon>
        <taxon>Nocardioides</taxon>
    </lineage>
</organism>
<sequence length="1201" mass="131978">MEDVASSGSWKYLYERLGDKRFQQLCGALVLDRFDDVSVFPVGEKDGGRDMVSGTGENRTVLQVKFSGDRSKKTAGWMKQQINGEADNIERLVKEGCTRYILMTNVEGGAAPGSGSRDEVEKELTALSKQYKVAMSCFWSSDLDAWVDNAPWEIKLAYVDMLAGTDALFALLTSMNLEDGEKREKDVLVTYVGTHWSRDRRVKFRQIDLVSDLLSDLFVDVTALRSRLPRGTAFALSEVDRLAEHLLDKSTPPLTLIEGVPGQGKSTLAQYVCQVYRATFIGRDELKAKGEALPEAETDDLRVPFRIDLADYAEWATGGDPFAVTEPDPKKKPKPPKRVTVEDFLLDHIEAAAPGHDLNMADIRSLLGRFPSQIVFDGLDEVASPELRQALVAEIDGFIGRWIQVRPGNMRVLVTTRPNASGLAEPAPDLFQRLELQPLTEAIRKRYLRQWVIAQQIDAGERRSLERIFGERTAAPHVAQLASNPMQLTILLHLIRTKGDSLPTARTSLYRAYMDLFLAREAAKTRAVLDNLSDLEEATAFIGWFMHALTEVDATSTRLPGARIIREMTMYLASVQKATDGVQDLFAALRDRVWVLTSKHTGTYEFDVQSIREFFAARFLYEFAQSDNGHGYEPETALVELLPRSYWSNAARFLAGHFQSREIAHVADLIQERLDDVHGARQVRTTLWTLLADGIFKERPLVQTRVAEMLADDLTVRFVAPEIVRGSTLPTLAAEFGAPVLSAVLRDAVTRDPTSPMTRSRMTVAISVGDPKDLEVWWQSELGKAAGKPAETAWLMAGGSRRFASSLPPTTVDALTLDTSRSALAAIEAGVSPEDGSKSAQRLLDAVLDGECSDAIPHGTSEASDLLRVVPPRVLLMMTGLEGVGGNLNIAGHRAFAIQEGERTAALKRLADRRGNRDIQEALRIHKGDGRTTTRWVNTARALTAAYGRPTWLATEIAAIAAALPESVYFTGGNLTKGAPCFGAAMDYGQWVPAVRAHKSDQDWWRQQVALCDCEHASATWVLGLVSAANAPLVQALLTEIAGIVSDLPPTEKQALIEASSRIGASGIPRNLGSVQVDSDASVEVRLLLGHYANNPADLFDDDLILEAAVLGRGSWPAARAAEERFRVDPSLDAVRLIAAFGTGPTEVLPVEGDIPDEVAEQMLLHPADYSLGWLIAADRALTSRRYRAPLKNHADTMWGI</sequence>
<keyword evidence="2" id="KW-0547">Nucleotide-binding</keyword>
<gene>
    <name evidence="2" type="ORF">EPD65_14620</name>
</gene>
<reference evidence="2 3" key="1">
    <citation type="submission" date="2019-03" db="EMBL/GenBank/DDBJ databases">
        <authorList>
            <person name="Kim M.K.M."/>
        </authorList>
    </citation>
    <scope>NUCLEOTIDE SEQUENCE [LARGE SCALE GENOMIC DNA]</scope>
    <source>
        <strain evidence="2 3">18JY15-6</strain>
    </source>
</reference>
<dbReference type="SUPFAM" id="SSF52540">
    <property type="entry name" value="P-loop containing nucleoside triphosphate hydrolases"/>
    <property type="match status" value="1"/>
</dbReference>
<keyword evidence="3" id="KW-1185">Reference proteome</keyword>
<dbReference type="EMBL" id="SJZJ01000031">
    <property type="protein sequence ID" value="TCJ21658.1"/>
    <property type="molecule type" value="Genomic_DNA"/>
</dbReference>